<dbReference type="PANTHER" id="PTHR10963">
    <property type="entry name" value="GLYCOSYL HYDROLASE-RELATED"/>
    <property type="match status" value="1"/>
</dbReference>
<dbReference type="InterPro" id="IPR013320">
    <property type="entry name" value="ConA-like_dom_sf"/>
</dbReference>
<dbReference type="SUPFAM" id="SSF49899">
    <property type="entry name" value="Concanavalin A-like lectins/glucanases"/>
    <property type="match status" value="1"/>
</dbReference>
<dbReference type="InterPro" id="IPR050546">
    <property type="entry name" value="Glycosyl_Hydrlase_16"/>
</dbReference>
<evidence type="ECO:0000256" key="3">
    <source>
        <dbReference type="ARBA" id="ARBA00012729"/>
    </source>
</evidence>
<reference evidence="16" key="1">
    <citation type="journal article" date="2020" name="Stud. Mycol.">
        <title>101 Dothideomycetes genomes: a test case for predicting lifestyles and emergence of pathogens.</title>
        <authorList>
            <person name="Haridas S."/>
            <person name="Albert R."/>
            <person name="Binder M."/>
            <person name="Bloem J."/>
            <person name="Labutti K."/>
            <person name="Salamov A."/>
            <person name="Andreopoulos B."/>
            <person name="Baker S."/>
            <person name="Barry K."/>
            <person name="Bills G."/>
            <person name="Bluhm B."/>
            <person name="Cannon C."/>
            <person name="Castanera R."/>
            <person name="Culley D."/>
            <person name="Daum C."/>
            <person name="Ezra D."/>
            <person name="Gonzalez J."/>
            <person name="Henrissat B."/>
            <person name="Kuo A."/>
            <person name="Liang C."/>
            <person name="Lipzen A."/>
            <person name="Lutzoni F."/>
            <person name="Magnuson J."/>
            <person name="Mondo S."/>
            <person name="Nolan M."/>
            <person name="Ohm R."/>
            <person name="Pangilinan J."/>
            <person name="Park H.-J."/>
            <person name="Ramirez L."/>
            <person name="Alfaro M."/>
            <person name="Sun H."/>
            <person name="Tritt A."/>
            <person name="Yoshinaga Y."/>
            <person name="Zwiers L.-H."/>
            <person name="Turgeon B."/>
            <person name="Goodwin S."/>
            <person name="Spatafora J."/>
            <person name="Crous P."/>
            <person name="Grigoriev I."/>
        </authorList>
    </citation>
    <scope>NUCLEOTIDE SEQUENCE</scope>
    <source>
        <strain evidence="16">ATCC 74209</strain>
    </source>
</reference>
<evidence type="ECO:0000256" key="11">
    <source>
        <dbReference type="ARBA" id="ARBA00023316"/>
    </source>
</evidence>
<evidence type="ECO:0000256" key="1">
    <source>
        <dbReference type="ARBA" id="ARBA00000822"/>
    </source>
</evidence>
<evidence type="ECO:0000256" key="9">
    <source>
        <dbReference type="ARBA" id="ARBA00023180"/>
    </source>
</evidence>
<keyword evidence="6 14" id="KW-0732">Signal</keyword>
<dbReference type="PROSITE" id="PS51762">
    <property type="entry name" value="GH16_2"/>
    <property type="match status" value="1"/>
</dbReference>
<dbReference type="GO" id="GO:0009277">
    <property type="term" value="C:fungal-type cell wall"/>
    <property type="evidence" value="ECO:0007669"/>
    <property type="project" value="TreeGrafter"/>
</dbReference>
<dbReference type="PANTHER" id="PTHR10963:SF27">
    <property type="entry name" value="GLYCOSIDASE-RELATED"/>
    <property type="match status" value="1"/>
</dbReference>
<dbReference type="EC" id="3.2.1.14" evidence="3"/>
<dbReference type="GO" id="GO:0005975">
    <property type="term" value="P:carbohydrate metabolic process"/>
    <property type="evidence" value="ECO:0007669"/>
    <property type="project" value="InterPro"/>
</dbReference>
<keyword evidence="10" id="KW-0326">Glycosidase</keyword>
<dbReference type="FunFam" id="2.60.120.200:FF:000152">
    <property type="entry name" value="Cell wall glucanase"/>
    <property type="match status" value="1"/>
</dbReference>
<evidence type="ECO:0000313" key="17">
    <source>
        <dbReference type="Proteomes" id="UP000799536"/>
    </source>
</evidence>
<organism evidence="16 17">
    <name type="scientific">Delitschia confertaspora ATCC 74209</name>
    <dbReference type="NCBI Taxonomy" id="1513339"/>
    <lineage>
        <taxon>Eukaryota</taxon>
        <taxon>Fungi</taxon>
        <taxon>Dikarya</taxon>
        <taxon>Ascomycota</taxon>
        <taxon>Pezizomycotina</taxon>
        <taxon>Dothideomycetes</taxon>
        <taxon>Pleosporomycetidae</taxon>
        <taxon>Pleosporales</taxon>
        <taxon>Delitschiaceae</taxon>
        <taxon>Delitschia</taxon>
    </lineage>
</organism>
<accession>A0A9P4JQQ7</accession>
<dbReference type="GO" id="GO:0008843">
    <property type="term" value="F:endochitinase activity"/>
    <property type="evidence" value="ECO:0007669"/>
    <property type="project" value="UniProtKB-EC"/>
</dbReference>
<evidence type="ECO:0000256" key="10">
    <source>
        <dbReference type="ARBA" id="ARBA00023295"/>
    </source>
</evidence>
<evidence type="ECO:0000256" key="8">
    <source>
        <dbReference type="ARBA" id="ARBA00023136"/>
    </source>
</evidence>
<feature type="non-terminal residue" evidence="16">
    <location>
        <position position="271"/>
    </location>
</feature>
<comment type="caution">
    <text evidence="16">The sequence shown here is derived from an EMBL/GenBank/DDBJ whole genome shotgun (WGS) entry which is preliminary data.</text>
</comment>
<gene>
    <name evidence="16" type="ORF">GQ43DRAFT_366364</name>
</gene>
<evidence type="ECO:0000313" key="16">
    <source>
        <dbReference type="EMBL" id="KAF2203642.1"/>
    </source>
</evidence>
<dbReference type="Proteomes" id="UP000799536">
    <property type="component" value="Unassembled WGS sequence"/>
</dbReference>
<name>A0A9P4JQQ7_9PLEO</name>
<comment type="function">
    <text evidence="13">Dual chitinase/transglycosylase that plays a role in cell wall architecture. Chitinase and transglycosylase activities are coupled. Required for the polysaccharide cross-linking at the septa and the cell wall. More specifically, transfers chitin to 1,6-beta-glucan in the cell wall.</text>
</comment>
<dbReference type="GO" id="GO:0031505">
    <property type="term" value="P:fungal-type cell wall organization"/>
    <property type="evidence" value="ECO:0007669"/>
    <property type="project" value="TreeGrafter"/>
</dbReference>
<evidence type="ECO:0000256" key="6">
    <source>
        <dbReference type="ARBA" id="ARBA00022729"/>
    </source>
</evidence>
<keyword evidence="11" id="KW-0961">Cell wall biogenesis/degradation</keyword>
<keyword evidence="17" id="KW-1185">Reference proteome</keyword>
<protein>
    <recommendedName>
        <fullName evidence="3">chitinase</fullName>
        <ecNumber evidence="3">3.2.1.14</ecNumber>
    </recommendedName>
</protein>
<evidence type="ECO:0000256" key="4">
    <source>
        <dbReference type="ARBA" id="ARBA00022676"/>
    </source>
</evidence>
<evidence type="ECO:0000256" key="5">
    <source>
        <dbReference type="ARBA" id="ARBA00022679"/>
    </source>
</evidence>
<keyword evidence="4" id="KW-0328">Glycosyltransferase</keyword>
<comment type="catalytic activity">
    <reaction evidence="1">
        <text>Random endo-hydrolysis of N-acetyl-beta-D-glucosaminide (1-&gt;4)-beta-linkages in chitin and chitodextrins.</text>
        <dbReference type="EC" id="3.2.1.14"/>
    </reaction>
</comment>
<dbReference type="OrthoDB" id="4781at2759"/>
<dbReference type="InterPro" id="IPR000757">
    <property type="entry name" value="Beta-glucanase-like"/>
</dbReference>
<feature type="domain" description="GH16" evidence="15">
    <location>
        <begin position="28"/>
        <end position="235"/>
    </location>
</feature>
<keyword evidence="5" id="KW-0808">Transferase</keyword>
<dbReference type="Gene3D" id="2.60.120.200">
    <property type="match status" value="1"/>
</dbReference>
<evidence type="ECO:0000256" key="12">
    <source>
        <dbReference type="ARBA" id="ARBA00038074"/>
    </source>
</evidence>
<keyword evidence="7" id="KW-0378">Hydrolase</keyword>
<feature type="signal peptide" evidence="14">
    <location>
        <begin position="1"/>
        <end position="17"/>
    </location>
</feature>
<dbReference type="AlphaFoldDB" id="A0A9P4JQQ7"/>
<comment type="similarity">
    <text evidence="12">Belongs to the glycosyl hydrolase 16 family. CRH1 subfamily.</text>
</comment>
<dbReference type="GO" id="GO:0016020">
    <property type="term" value="C:membrane"/>
    <property type="evidence" value="ECO:0007669"/>
    <property type="project" value="UniProtKB-SubCell"/>
</dbReference>
<dbReference type="CDD" id="cd02183">
    <property type="entry name" value="GH16_fungal_CRH1_transglycosylase"/>
    <property type="match status" value="1"/>
</dbReference>
<dbReference type="GO" id="GO:0016757">
    <property type="term" value="F:glycosyltransferase activity"/>
    <property type="evidence" value="ECO:0007669"/>
    <property type="project" value="UniProtKB-KW"/>
</dbReference>
<keyword evidence="8" id="KW-0472">Membrane</keyword>
<keyword evidence="9" id="KW-0325">Glycoprotein</keyword>
<evidence type="ECO:0000256" key="7">
    <source>
        <dbReference type="ARBA" id="ARBA00022801"/>
    </source>
</evidence>
<proteinExistence type="inferred from homology"/>
<comment type="subcellular location">
    <subcellularLocation>
        <location evidence="2">Membrane</location>
    </subcellularLocation>
</comment>
<sequence length="271" mass="29635">MHIQSLLLGALASMATAQTFTECDPTKKSCPNNPAMKEALETDFKKGVDATAGWKTTAGKINYGKDGAEFTISKKGESPTIQSNTYLFFGRIEVKMKAAAGKGIISSIVLESDDLDEVDWEFLGTDTTHVQMNYFGKGNTTVYDRMLEGSVANPQQTFHTYALDWKPEALTWEIDGVPVRTLKYADAVGGKNYPQTPSNVRIGIWAGGDPDNKEGVIQWAGGKTDYSKAPFTMVVESVKITNYNPGTEYKWKDQSGSWQSIEVLGKGDKSG</sequence>
<evidence type="ECO:0000256" key="2">
    <source>
        <dbReference type="ARBA" id="ARBA00004370"/>
    </source>
</evidence>
<evidence type="ECO:0000256" key="13">
    <source>
        <dbReference type="ARBA" id="ARBA00093308"/>
    </source>
</evidence>
<feature type="chain" id="PRO_5040448903" description="chitinase" evidence="14">
    <location>
        <begin position="18"/>
        <end position="271"/>
    </location>
</feature>
<evidence type="ECO:0000259" key="15">
    <source>
        <dbReference type="PROSITE" id="PS51762"/>
    </source>
</evidence>
<dbReference type="EMBL" id="ML993897">
    <property type="protein sequence ID" value="KAF2203642.1"/>
    <property type="molecule type" value="Genomic_DNA"/>
</dbReference>
<evidence type="ECO:0000256" key="14">
    <source>
        <dbReference type="SAM" id="SignalP"/>
    </source>
</evidence>
<dbReference type="Pfam" id="PF00722">
    <property type="entry name" value="Glyco_hydro_16"/>
    <property type="match status" value="1"/>
</dbReference>